<protein>
    <recommendedName>
        <fullName evidence="3">TMhelix containing protein</fullName>
    </recommendedName>
</protein>
<evidence type="ECO:0000313" key="2">
    <source>
        <dbReference type="Proteomes" id="UP000641206"/>
    </source>
</evidence>
<reference evidence="2" key="1">
    <citation type="journal article" date="2019" name="Int. J. Syst. Evol. Microbiol.">
        <title>The Global Catalogue of Microorganisms (GCM) 10K type strain sequencing project: providing services to taxonomists for standard genome sequencing and annotation.</title>
        <authorList>
            <consortium name="The Broad Institute Genomics Platform"/>
            <consortium name="The Broad Institute Genome Sequencing Center for Infectious Disease"/>
            <person name="Wu L."/>
            <person name="Ma J."/>
        </authorList>
    </citation>
    <scope>NUCLEOTIDE SEQUENCE [LARGE SCALE GENOMIC DNA]</scope>
    <source>
        <strain evidence="2">CGMCC 1.7693</strain>
    </source>
</reference>
<accession>A0ABQ2P3P0</accession>
<comment type="caution">
    <text evidence="1">The sequence shown here is derived from an EMBL/GenBank/DDBJ whole genome shotgun (WGS) entry which is preliminary data.</text>
</comment>
<proteinExistence type="predicted"/>
<dbReference type="Proteomes" id="UP000641206">
    <property type="component" value="Unassembled WGS sequence"/>
</dbReference>
<dbReference type="EMBL" id="BMLW01000029">
    <property type="protein sequence ID" value="GGP17300.1"/>
    <property type="molecule type" value="Genomic_DNA"/>
</dbReference>
<dbReference type="RefSeq" id="WP_188738767.1">
    <property type="nucleotide sequence ID" value="NZ_BMLW01000029.1"/>
</dbReference>
<keyword evidence="2" id="KW-1185">Reference proteome</keyword>
<gene>
    <name evidence="1" type="ORF">GCM10011346_52620</name>
</gene>
<organism evidence="1 2">
    <name type="scientific">Oceanobacillus neutriphilus</name>
    <dbReference type="NCBI Taxonomy" id="531815"/>
    <lineage>
        <taxon>Bacteria</taxon>
        <taxon>Bacillati</taxon>
        <taxon>Bacillota</taxon>
        <taxon>Bacilli</taxon>
        <taxon>Bacillales</taxon>
        <taxon>Bacillaceae</taxon>
        <taxon>Oceanobacillus</taxon>
    </lineage>
</organism>
<evidence type="ECO:0000313" key="1">
    <source>
        <dbReference type="EMBL" id="GGP17300.1"/>
    </source>
</evidence>
<name>A0ABQ2P3P0_9BACI</name>
<evidence type="ECO:0008006" key="3">
    <source>
        <dbReference type="Google" id="ProtNLM"/>
    </source>
</evidence>
<sequence length="77" mass="8765">MKRKILDAGLAVLLSGALIAMIYMGYTVRGVHAENQQLKHINAELQLEYYKMQIQRDEAVDAVWHDNNSKMMEGEGD</sequence>